<evidence type="ECO:0000313" key="1">
    <source>
        <dbReference type="Ensembl" id="ENSELUP00000087999.1"/>
    </source>
</evidence>
<organism evidence="1 2">
    <name type="scientific">Esox lucius</name>
    <name type="common">Northern pike</name>
    <dbReference type="NCBI Taxonomy" id="8010"/>
    <lineage>
        <taxon>Eukaryota</taxon>
        <taxon>Metazoa</taxon>
        <taxon>Chordata</taxon>
        <taxon>Craniata</taxon>
        <taxon>Vertebrata</taxon>
        <taxon>Euteleostomi</taxon>
        <taxon>Actinopterygii</taxon>
        <taxon>Neopterygii</taxon>
        <taxon>Teleostei</taxon>
        <taxon>Protacanthopterygii</taxon>
        <taxon>Esociformes</taxon>
        <taxon>Esocidae</taxon>
        <taxon>Esox</taxon>
    </lineage>
</organism>
<sequence>MNGLWGRVARQKPFLTKKNIQARLKFAKTNIKSPNSTWENVLWSDETKVEHFGHNSKRYIWCKNNTAHHPKNTIPTVKHGGGSIMLWGCFSSAGTVALVRVEGIMNSSKYQAFLAQNLQTSIRKLKMKFIFQNNKTQSMHPDTQKHGLTRRRLTFWNGPARAQPGIQLNIGGVI</sequence>
<dbReference type="AlphaFoldDB" id="A0AAY5KG20"/>
<reference evidence="1" key="3">
    <citation type="submission" date="2025-09" db="UniProtKB">
        <authorList>
            <consortium name="Ensembl"/>
        </authorList>
    </citation>
    <scope>IDENTIFICATION</scope>
</reference>
<dbReference type="InterPro" id="IPR052338">
    <property type="entry name" value="Transposase_5"/>
</dbReference>
<keyword evidence="2" id="KW-1185">Reference proteome</keyword>
<dbReference type="GeneTree" id="ENSGT01140000282497"/>
<dbReference type="Ensembl" id="ENSELUT00000103847.1">
    <property type="protein sequence ID" value="ENSELUP00000087999.1"/>
    <property type="gene ID" value="ENSELUG00000045321.1"/>
</dbReference>
<name>A0AAY5KG20_ESOLU</name>
<evidence type="ECO:0008006" key="3">
    <source>
        <dbReference type="Google" id="ProtNLM"/>
    </source>
</evidence>
<dbReference type="InterPro" id="IPR036397">
    <property type="entry name" value="RNaseH_sf"/>
</dbReference>
<proteinExistence type="predicted"/>
<dbReference type="GO" id="GO:0003676">
    <property type="term" value="F:nucleic acid binding"/>
    <property type="evidence" value="ECO:0007669"/>
    <property type="project" value="InterPro"/>
</dbReference>
<dbReference type="PANTHER" id="PTHR23022:SF135">
    <property type="entry name" value="SI:DKEY-77F5.3"/>
    <property type="match status" value="1"/>
</dbReference>
<dbReference type="Proteomes" id="UP000265140">
    <property type="component" value="Chromosome 2"/>
</dbReference>
<reference evidence="1 2" key="1">
    <citation type="submission" date="2020-02" db="EMBL/GenBank/DDBJ databases">
        <title>Esox lucius (northern pike) genome, fEsoLuc1, primary haplotype.</title>
        <authorList>
            <person name="Myers G."/>
            <person name="Karagic N."/>
            <person name="Meyer A."/>
            <person name="Pippel M."/>
            <person name="Reichard M."/>
            <person name="Winkler S."/>
            <person name="Tracey A."/>
            <person name="Sims Y."/>
            <person name="Howe K."/>
            <person name="Rhie A."/>
            <person name="Formenti G."/>
            <person name="Durbin R."/>
            <person name="Fedrigo O."/>
            <person name="Jarvis E.D."/>
        </authorList>
    </citation>
    <scope>NUCLEOTIDE SEQUENCE [LARGE SCALE GENOMIC DNA]</scope>
</reference>
<protein>
    <recommendedName>
        <fullName evidence="3">Transposase Tc1-like domain-containing protein</fullName>
    </recommendedName>
</protein>
<accession>A0AAY5KG20</accession>
<evidence type="ECO:0000313" key="2">
    <source>
        <dbReference type="Proteomes" id="UP000265140"/>
    </source>
</evidence>
<dbReference type="Gene3D" id="3.30.420.10">
    <property type="entry name" value="Ribonuclease H-like superfamily/Ribonuclease H"/>
    <property type="match status" value="1"/>
</dbReference>
<dbReference type="PANTHER" id="PTHR23022">
    <property type="entry name" value="TRANSPOSABLE ELEMENT-RELATED"/>
    <property type="match status" value="1"/>
</dbReference>
<reference evidence="1" key="2">
    <citation type="submission" date="2025-08" db="UniProtKB">
        <authorList>
            <consortium name="Ensembl"/>
        </authorList>
    </citation>
    <scope>IDENTIFICATION</scope>
</reference>